<reference evidence="4 5" key="1">
    <citation type="submission" date="2022-06" db="EMBL/GenBank/DDBJ databases">
        <title>Isolation of gut microbiota from human fecal samples.</title>
        <authorList>
            <person name="Pamer E.G."/>
            <person name="Barat B."/>
            <person name="Waligurski E."/>
            <person name="Medina S."/>
            <person name="Paddock L."/>
            <person name="Mostad J."/>
        </authorList>
    </citation>
    <scope>NUCLEOTIDE SEQUENCE [LARGE SCALE GENOMIC DNA]</scope>
    <source>
        <strain evidence="4 5">DFI.9.73</strain>
    </source>
</reference>
<keyword evidence="4" id="KW-0808">Transferase</keyword>
<proteinExistence type="inferred from homology"/>
<keyword evidence="2" id="KW-1133">Transmembrane helix</keyword>
<keyword evidence="5" id="KW-1185">Reference proteome</keyword>
<feature type="transmembrane region" description="Helical" evidence="2">
    <location>
        <begin position="76"/>
        <end position="95"/>
    </location>
</feature>
<name>A0ABT1S3B6_9FIRM</name>
<feature type="transmembrane region" description="Helical" evidence="2">
    <location>
        <begin position="263"/>
        <end position="284"/>
    </location>
</feature>
<feature type="domain" description="Bacterial sugar transferase" evidence="3">
    <location>
        <begin position="258"/>
        <end position="435"/>
    </location>
</feature>
<dbReference type="GO" id="GO:0016740">
    <property type="term" value="F:transferase activity"/>
    <property type="evidence" value="ECO:0007669"/>
    <property type="project" value="UniProtKB-KW"/>
</dbReference>
<comment type="caution">
    <text evidence="4">The sequence shown here is derived from an EMBL/GenBank/DDBJ whole genome shotgun (WGS) entry which is preliminary data.</text>
</comment>
<feature type="transmembrane region" description="Helical" evidence="2">
    <location>
        <begin position="45"/>
        <end position="64"/>
    </location>
</feature>
<comment type="similarity">
    <text evidence="1">Belongs to the bacterial sugar transferase family.</text>
</comment>
<evidence type="ECO:0000313" key="4">
    <source>
        <dbReference type="EMBL" id="MCQ4841303.1"/>
    </source>
</evidence>
<sequence>MHMIKKLKRTIVFILKIALFASLFGIFFGIFGINNPWLFNFSRTTGVTMVTFVVLGIALMSVYGGYAVGSQKSRPIVHSMALATVITDLVTHLQLSIMNTSEKNNDHFVYETPHLLLLVMVLQVLVIIFFAYFGNYVYFSIEPPERCCVISSSSQSLGHIIPKILRFKKQYEIDEIVRYDAQNVLDVISRSDTIFLYDVPTKERTDLIDFCYQKQKNIYYNFEMIDVVSQGAKYVTLDDKSMVMHMAKDLTFEQRVIKRLMDLSISIVALILTSPIMLACAIAIKAEDGGKVFYKQKRLTKYGRVFEVYKFRTMKEENSIHKSVTADDDRITRVGRVLRKFRVDELPQLLNILKGDMTVVGPRPEMLENVEKYTDALPEFEYRLRVKAGLTGLAQISGKYNTSPKDKLVMDLIYIENYSIWQDLKLIFQTFTVFLKASESTEAFGVEEVFDFDEDREKKRRAAFEEREAAQEEAGHGD</sequence>
<dbReference type="Pfam" id="PF02397">
    <property type="entry name" value="Bac_transf"/>
    <property type="match status" value="1"/>
</dbReference>
<protein>
    <submittedName>
        <fullName evidence="4">Sugar transferase</fullName>
    </submittedName>
</protein>
<dbReference type="GeneID" id="90531234"/>
<gene>
    <name evidence="4" type="ORF">NE695_15420</name>
</gene>
<dbReference type="RefSeq" id="WP_066860691.1">
    <property type="nucleotide sequence ID" value="NZ_CABKVV010000010.1"/>
</dbReference>
<keyword evidence="2" id="KW-0812">Transmembrane</keyword>
<dbReference type="PANTHER" id="PTHR30576:SF0">
    <property type="entry name" value="UNDECAPRENYL-PHOSPHATE N-ACETYLGALACTOSAMINYL 1-PHOSPHATE TRANSFERASE-RELATED"/>
    <property type="match status" value="1"/>
</dbReference>
<evidence type="ECO:0000259" key="3">
    <source>
        <dbReference type="Pfam" id="PF02397"/>
    </source>
</evidence>
<evidence type="ECO:0000256" key="1">
    <source>
        <dbReference type="ARBA" id="ARBA00006464"/>
    </source>
</evidence>
<evidence type="ECO:0000313" key="5">
    <source>
        <dbReference type="Proteomes" id="UP001524473"/>
    </source>
</evidence>
<dbReference type="EMBL" id="JANFZH010000044">
    <property type="protein sequence ID" value="MCQ4841303.1"/>
    <property type="molecule type" value="Genomic_DNA"/>
</dbReference>
<evidence type="ECO:0000256" key="2">
    <source>
        <dbReference type="SAM" id="Phobius"/>
    </source>
</evidence>
<dbReference type="InterPro" id="IPR003362">
    <property type="entry name" value="Bact_transf"/>
</dbReference>
<dbReference type="PANTHER" id="PTHR30576">
    <property type="entry name" value="COLANIC BIOSYNTHESIS UDP-GLUCOSE LIPID CARRIER TRANSFERASE"/>
    <property type="match status" value="1"/>
</dbReference>
<feature type="transmembrane region" description="Helical" evidence="2">
    <location>
        <begin position="115"/>
        <end position="133"/>
    </location>
</feature>
<feature type="transmembrane region" description="Helical" evidence="2">
    <location>
        <begin position="12"/>
        <end position="33"/>
    </location>
</feature>
<accession>A0ABT1S3B6</accession>
<keyword evidence="2" id="KW-0472">Membrane</keyword>
<dbReference type="Proteomes" id="UP001524473">
    <property type="component" value="Unassembled WGS sequence"/>
</dbReference>
<organism evidence="4 5">
    <name type="scientific">Neglectibacter timonensis</name>
    <dbReference type="NCBI Taxonomy" id="1776382"/>
    <lineage>
        <taxon>Bacteria</taxon>
        <taxon>Bacillati</taxon>
        <taxon>Bacillota</taxon>
        <taxon>Clostridia</taxon>
        <taxon>Eubacteriales</taxon>
        <taxon>Oscillospiraceae</taxon>
        <taxon>Neglectibacter</taxon>
    </lineage>
</organism>